<sequence>MVTAVFDFEKVLQCPHGNINIFYYKRKLSSYNFTVYDMAKRKAVCYMWDESVAKRGANEVSSCLYNFIKTNIDRGATEFRFWSDNCPGQNRNRYVYSMYVYAAIKFGIRITHRFLQKGHTQNEGDSVHSVIERASQTKTIFIPQEWRLLVKWAKNEGEPYVVYNVTQNDVFDFKCLVNDKVWIKDIQGKKICWNNIREVYANGVDPNKLFFKYDLNQPEYNTLIIRGNTRNSIPTELKPAYSKPIMVPASKYKDLMDMCQSEVIPLEYHAYFNSLPHHITVDVSEDSE</sequence>
<keyword evidence="3" id="KW-1185">Reference proteome</keyword>
<dbReference type="InterPro" id="IPR057191">
    <property type="entry name" value="DUF7869"/>
</dbReference>
<reference evidence="2" key="1">
    <citation type="submission" date="2022-02" db="EMBL/GenBank/DDBJ databases">
        <authorList>
            <person name="King R."/>
        </authorList>
    </citation>
    <scope>NUCLEOTIDE SEQUENCE</scope>
</reference>
<name>A0A9P0HUC8_SPOLI</name>
<proteinExistence type="predicted"/>
<organism evidence="2 3">
    <name type="scientific">Spodoptera littoralis</name>
    <name type="common">Egyptian cotton leafworm</name>
    <dbReference type="NCBI Taxonomy" id="7109"/>
    <lineage>
        <taxon>Eukaryota</taxon>
        <taxon>Metazoa</taxon>
        <taxon>Ecdysozoa</taxon>
        <taxon>Arthropoda</taxon>
        <taxon>Hexapoda</taxon>
        <taxon>Insecta</taxon>
        <taxon>Pterygota</taxon>
        <taxon>Neoptera</taxon>
        <taxon>Endopterygota</taxon>
        <taxon>Lepidoptera</taxon>
        <taxon>Glossata</taxon>
        <taxon>Ditrysia</taxon>
        <taxon>Noctuoidea</taxon>
        <taxon>Noctuidae</taxon>
        <taxon>Amphipyrinae</taxon>
        <taxon>Spodoptera</taxon>
    </lineage>
</organism>
<evidence type="ECO:0000313" key="2">
    <source>
        <dbReference type="EMBL" id="CAH1634672.1"/>
    </source>
</evidence>
<dbReference type="PANTHER" id="PTHR10773">
    <property type="entry name" value="DNA-DIRECTED RNA POLYMERASES I, II, AND III SUBUNIT RPABC2"/>
    <property type="match status" value="1"/>
</dbReference>
<evidence type="ECO:0000313" key="3">
    <source>
        <dbReference type="Proteomes" id="UP001153321"/>
    </source>
</evidence>
<feature type="domain" description="DUF7869" evidence="1">
    <location>
        <begin position="41"/>
        <end position="159"/>
    </location>
</feature>
<accession>A0A9P0HUC8</accession>
<dbReference type="Proteomes" id="UP001153321">
    <property type="component" value="Chromosome 1"/>
</dbReference>
<protein>
    <recommendedName>
        <fullName evidence="1">DUF7869 domain-containing protein</fullName>
    </recommendedName>
</protein>
<evidence type="ECO:0000259" key="1">
    <source>
        <dbReference type="Pfam" id="PF25273"/>
    </source>
</evidence>
<dbReference type="AlphaFoldDB" id="A0A9P0HUC8"/>
<gene>
    <name evidence="2" type="ORF">SPLIT_LOCUS34</name>
</gene>
<dbReference type="PANTHER" id="PTHR10773:SF19">
    <property type="match status" value="1"/>
</dbReference>
<dbReference type="Pfam" id="PF25273">
    <property type="entry name" value="DUF7869"/>
    <property type="match status" value="1"/>
</dbReference>
<dbReference type="EMBL" id="LR824532">
    <property type="protein sequence ID" value="CAH1634672.1"/>
    <property type="molecule type" value="Genomic_DNA"/>
</dbReference>